<dbReference type="Proteomes" id="UP001610432">
    <property type="component" value="Unassembled WGS sequence"/>
</dbReference>
<dbReference type="GeneID" id="98150346"/>
<sequence length="177" mass="20890">MQIRHVRQDASKKRHERSRDAETRKKRWKKRKSNVGLRRETGGFSKREGADEGEQAQKEALRLKRGSFRTRLGGSSFLTSALRFIVRFGVFVCWRQSPTPWHWRKKINDKDPRGTKKRVISTTTEFIPCEIICDQTRVDNHDYPHCSAQFTVHYCFHDCTESAIHKMRSCRISKPQK</sequence>
<keyword evidence="3" id="KW-1185">Reference proteome</keyword>
<organism evidence="2 3">
    <name type="scientific">Aspergillus lucknowensis</name>
    <dbReference type="NCBI Taxonomy" id="176173"/>
    <lineage>
        <taxon>Eukaryota</taxon>
        <taxon>Fungi</taxon>
        <taxon>Dikarya</taxon>
        <taxon>Ascomycota</taxon>
        <taxon>Pezizomycotina</taxon>
        <taxon>Eurotiomycetes</taxon>
        <taxon>Eurotiomycetidae</taxon>
        <taxon>Eurotiales</taxon>
        <taxon>Aspergillaceae</taxon>
        <taxon>Aspergillus</taxon>
        <taxon>Aspergillus subgen. Nidulantes</taxon>
    </lineage>
</organism>
<feature type="compositionally biased region" description="Basic and acidic residues" evidence="1">
    <location>
        <begin position="37"/>
        <end position="58"/>
    </location>
</feature>
<reference evidence="2 3" key="1">
    <citation type="submission" date="2024-07" db="EMBL/GenBank/DDBJ databases">
        <title>Section-level genome sequencing and comparative genomics of Aspergillus sections Usti and Cavernicolus.</title>
        <authorList>
            <consortium name="Lawrence Berkeley National Laboratory"/>
            <person name="Nybo J.L."/>
            <person name="Vesth T.C."/>
            <person name="Theobald S."/>
            <person name="Frisvad J.C."/>
            <person name="Larsen T.O."/>
            <person name="Kjaerboelling I."/>
            <person name="Rothschild-Mancinelli K."/>
            <person name="Lyhne E.K."/>
            <person name="Kogle M.E."/>
            <person name="Barry K."/>
            <person name="Clum A."/>
            <person name="Na H."/>
            <person name="Ledsgaard L."/>
            <person name="Lin J."/>
            <person name="Lipzen A."/>
            <person name="Kuo A."/>
            <person name="Riley R."/>
            <person name="Mondo S."/>
            <person name="Labutti K."/>
            <person name="Haridas S."/>
            <person name="Pangalinan J."/>
            <person name="Salamov A.A."/>
            <person name="Simmons B.A."/>
            <person name="Magnuson J.K."/>
            <person name="Chen J."/>
            <person name="Drula E."/>
            <person name="Henrissat B."/>
            <person name="Wiebenga A."/>
            <person name="Lubbers R.J."/>
            <person name="Gomes A.C."/>
            <person name="Macurrencykelacurrency M.R."/>
            <person name="Stajich J."/>
            <person name="Grigoriev I.V."/>
            <person name="Mortensen U.H."/>
            <person name="De Vries R.P."/>
            <person name="Baker S.E."/>
            <person name="Andersen M.R."/>
        </authorList>
    </citation>
    <scope>NUCLEOTIDE SEQUENCE [LARGE SCALE GENOMIC DNA]</scope>
    <source>
        <strain evidence="2 3">CBS 449.75</strain>
    </source>
</reference>
<evidence type="ECO:0000313" key="2">
    <source>
        <dbReference type="EMBL" id="KAL2872418.1"/>
    </source>
</evidence>
<name>A0ABR4M751_9EURO</name>
<dbReference type="EMBL" id="JBFXLQ010000001">
    <property type="protein sequence ID" value="KAL2872418.1"/>
    <property type="molecule type" value="Genomic_DNA"/>
</dbReference>
<feature type="compositionally biased region" description="Basic and acidic residues" evidence="1">
    <location>
        <begin position="1"/>
        <end position="23"/>
    </location>
</feature>
<feature type="compositionally biased region" description="Basic residues" evidence="1">
    <location>
        <begin position="24"/>
        <end position="33"/>
    </location>
</feature>
<accession>A0ABR4M751</accession>
<proteinExistence type="predicted"/>
<evidence type="ECO:0000313" key="3">
    <source>
        <dbReference type="Proteomes" id="UP001610432"/>
    </source>
</evidence>
<dbReference type="RefSeq" id="XP_070891397.1">
    <property type="nucleotide sequence ID" value="XM_071035274.1"/>
</dbReference>
<gene>
    <name evidence="2" type="ORF">BJX67DRAFT_6343</name>
</gene>
<comment type="caution">
    <text evidence="2">The sequence shown here is derived from an EMBL/GenBank/DDBJ whole genome shotgun (WGS) entry which is preliminary data.</text>
</comment>
<feature type="region of interest" description="Disordered" evidence="1">
    <location>
        <begin position="1"/>
        <end position="58"/>
    </location>
</feature>
<evidence type="ECO:0000256" key="1">
    <source>
        <dbReference type="SAM" id="MobiDB-lite"/>
    </source>
</evidence>
<protein>
    <submittedName>
        <fullName evidence="2">Uncharacterized protein</fullName>
    </submittedName>
</protein>